<comment type="caution">
    <text evidence="7">The sequence shown here is derived from an EMBL/GenBank/DDBJ whole genome shotgun (WGS) entry which is preliminary data.</text>
</comment>
<feature type="compositionally biased region" description="Polar residues" evidence="5">
    <location>
        <begin position="2399"/>
        <end position="2409"/>
    </location>
</feature>
<evidence type="ECO:0000256" key="3">
    <source>
        <dbReference type="PROSITE-ProRule" id="PRU00221"/>
    </source>
</evidence>
<feature type="compositionally biased region" description="Low complexity" evidence="5">
    <location>
        <begin position="1368"/>
        <end position="1380"/>
    </location>
</feature>
<keyword evidence="2" id="KW-0268">Exocytosis</keyword>
<name>A0A4Y9YVH7_9AGAM</name>
<dbReference type="OrthoDB" id="19944at2759"/>
<feature type="compositionally biased region" description="Basic and acidic residues" evidence="5">
    <location>
        <begin position="2410"/>
        <end position="2426"/>
    </location>
</feature>
<dbReference type="GO" id="GO:0045159">
    <property type="term" value="F:myosin II binding"/>
    <property type="evidence" value="ECO:0007669"/>
    <property type="project" value="TreeGrafter"/>
</dbReference>
<evidence type="ECO:0000259" key="6">
    <source>
        <dbReference type="Pfam" id="PF08596"/>
    </source>
</evidence>
<keyword evidence="3" id="KW-0853">WD repeat</keyword>
<feature type="region of interest" description="Disordered" evidence="5">
    <location>
        <begin position="1987"/>
        <end position="2017"/>
    </location>
</feature>
<feature type="compositionally biased region" description="Polar residues" evidence="5">
    <location>
        <begin position="1999"/>
        <end position="2016"/>
    </location>
</feature>
<dbReference type="SUPFAM" id="SSF50978">
    <property type="entry name" value="WD40 repeat-like"/>
    <property type="match status" value="2"/>
</dbReference>
<feature type="repeat" description="WD" evidence="3">
    <location>
        <begin position="1783"/>
        <end position="1824"/>
    </location>
</feature>
<feature type="compositionally biased region" description="Polar residues" evidence="5">
    <location>
        <begin position="1569"/>
        <end position="1585"/>
    </location>
</feature>
<sequence length="2713" mass="300642">MALWDPIPDNDPDEINALKKRITNQDLQYSALESELLKARNALRETKSTLDDAVEKLGREADRAVRLDQQLNERSESLENERIHRQNAETALAAASDKIKADELAAKQLQATIVSLSDRENGSSSALSELQREKSRLEMRTRELEINMQQVINATTPARKSANRRPRSSSLSDIRLPALERELSDLKTASARYQSDLKKATEKLGRVETELIRAENEKISLERKLAAEARRVEDQLREREEEIERLHAQQGDASYARQREEELMQRVEEEEAKVAALEKLARGSRDMKTMEDALQRAEKKLKAEIAKVKRAEERGEDLAREREEALDALQEAQMEVENLAHVVREKDARVAFLNNQESELRAQLEQISAEQQHYPRPGSTTFDEGLLSADSYVCHSTPTRGPDRSTSPVLPPSSPDAIPAPEVEKLLVAISRLRGERDGLRRDIEFLQVESRIATQTLETKLAAALAGASDHPDQRDMVASLQAQIQHLQGAATASKSQLELQATAAFILVNHLQSGLDNALKTLGRNDAELQDLNASASSAHADQQRVISGLEYSMQEWQSRVDSLVNERDAAMHQRDEFMAQRDRLQNQFTQMTSDSTQHQAERTDLQRSLNEAEAQIADLSKSLENVESERDSLFLQVTNLQTDLEAAQAELSEAEKRYSVLQSQQLSSMSSGEVARSLKKQIEQLEDRVLRRTEQIGIHQHDIKRLETNMRLQEERIGEMTAELDTAMSEKESMVEDCAEAREARDVALKRMEDLEEEIAGLEAKVSTIDQHRDIEVTTVIAILMDAATKSRSTIRELETMLQGTDVVHTDLLQRLEAETAERQRASALLHDASSTLHILQEDRDNQLEQTHQATFALAVSQLGFLEASRSLSLEYSGKSDLEKQFKTVQNELQTRLAEVQTLQVQLDSIRTEAMRSSAGAESAHLAKVAELESELQHLQQANCELEMHHIQLQGDLEHSQEELRVLIGQNAERMQAGDDASRHLEQLRIKHVEETQRLQGHISEIERTLTEARAAREASDVAQKASLEEMSRSKVELEERLRETIERWEADKKATEEFQGLRTTTEASIRDLQTRLDQSTEELQQAIRERDEWQELRQMDMVEASQAKTDLENHLSEVSVAHAALEQELIDMKSRHATNCRQSFKNLNYAGWKSTQELEIVSQQRDALQPVEAQLRQEILSIQADLEKAHSAYESLEADKMAIDGENTELRSQMHTASALRQRFENDIIVAERRSLELSGEISKQKAEIDHMKAALSDAQMQLTLQSYQRPRELEELRSRLKSHEHCEEDIADLKERIQIMDVQMAEKTREIEDNDDQLLVLHKEKKKMMTQVTNLNRQVKQLKSKLSAAEASVPPLAPTNNPQSAPIASMSSIIPPVPPIPAMFRQSTPPTPRSRARVPSGPSASTLRQKTPEAKAYVPVFRAKTPEPKQVATPEASAPAPIPIPTFSKGKKRPAPDDSESSAPVQGFTPDGALDLERNTDFALTPRVRKSLRTGFTPTRNTTSRPVTMLAPASPARTSMPFMPPNPSNASNAPIILDVTNNPRSASVAESKAPKRTWLGKTRGTSHSRSATAPASRSNVFDRAPPGHGTLGGTIRIFGAPGVDTILTLQGSAPVKFLQLSSNLLKLICVDENDRFYLWDLTSFGQIKLEVSTRFDRPITCLALSPSHTHALIGLETGTIKAYDLLCRRHSPYSIPNAWELYEQKKVSDGLTAYPDPSSNIPVDMIIHPRNLDLLFVAYGGGVVLIDLKERNTLRAYELIVPAGAPGGAGYLTPDLLTHRQPLVTSMSVHPAGHFFVVGYADGSIAFWAVEDEEKPLLVRTLDDLDVNLVDGHELEEYLPDGSKSKNTGNFNPREAIFKLSWSGYPNSTDPRGGTTSLIILGGQFNGDPSGINVLSLPAFNPPEPPVAASARNEGLHPHFRKAMRDSLDLLDAYFYETTGLTQDYLLIPRDSPHFNGTWDPKAILLLYEAEEHSRAIDAYQFPPPSFQAPPQDTTAPSMQSTGEDTSTDSLSEDLATTLKSMSVTDDPKPLTIPSALWSGPNAVVNATLTTVDRIAYEQLIRDVEDWSEELVFVGGMAAPDENILKDIKYAKFEQNRILITHHRDLTVRFQDVSVQLLIPTSTSPLTSPFPRPLPTLRIDILSLIGSPSVTGHVSPTFINDVRISDVVFANEGLEVAVVLSSGDIFIYKLKDGAQANIAEKKLQDDRLVFLENVHVAEGLRFRPFLMIKSSGAPATAHALADVGFFAVAYADGSLLIIDMRGPNVVLHIDGEAHQKKHRLSLLHKPSSADPVASLTWTICALSKDPIPRIRLIAVHSSGATNTYTLHRSPSGAWFIPSASSSHASLTPDMQASHEADETDTLPAPLRKGIFVLDAQSGAACKADRSRLADSLKQISQPDSVISQERRSGSRSPSRRDRTSRGSRSSFESLEVGPKCFLVVAGVKGVRCFEDLGEGKTAKAEWGKSGAVNAVQIVEKNGSCAFVAFTDKHEALVYSLPNLELLHTLEFAAVSPLAPSPDTTGDFITSTPLINRAPAQPSPIRRLHLHTLFNQRRGYHTPLVSLVERQDGSGVHSVPPQPQPVSVGPAGLLAWLGGLVGQGAVNGAQIDALLAGPDRPVPEKNAARDAAQRGSTYVEWKEDDKAKSAAASAAQAQSNLYNRLHSALAERGDMLGDLEDRFNSLEEGSKSMVTQAKRLAVKQTTKSWLPF</sequence>
<evidence type="ECO:0000256" key="4">
    <source>
        <dbReference type="SAM" id="Coils"/>
    </source>
</evidence>
<gene>
    <name evidence="7" type="ORF">EVG20_g5509</name>
</gene>
<dbReference type="InterPro" id="IPR013905">
    <property type="entry name" value="Lgl_C_dom"/>
</dbReference>
<proteinExistence type="inferred from homology"/>
<dbReference type="Pfam" id="PF08596">
    <property type="entry name" value="Lgl_C"/>
    <property type="match status" value="2"/>
</dbReference>
<feature type="domain" description="Lethal giant larvae (Lgl)-like C-terminal" evidence="6">
    <location>
        <begin position="2441"/>
        <end position="2623"/>
    </location>
</feature>
<feature type="region of interest" description="Disordered" evidence="5">
    <location>
        <begin position="397"/>
        <end position="418"/>
    </location>
</feature>
<evidence type="ECO:0000256" key="2">
    <source>
        <dbReference type="ARBA" id="ARBA00022483"/>
    </source>
</evidence>
<keyword evidence="8" id="KW-1185">Reference proteome</keyword>
<dbReference type="GO" id="GO:0006893">
    <property type="term" value="P:Golgi to plasma membrane transport"/>
    <property type="evidence" value="ECO:0007669"/>
    <property type="project" value="TreeGrafter"/>
</dbReference>
<dbReference type="GO" id="GO:0005737">
    <property type="term" value="C:cytoplasm"/>
    <property type="evidence" value="ECO:0007669"/>
    <property type="project" value="TreeGrafter"/>
</dbReference>
<reference evidence="7 8" key="1">
    <citation type="submission" date="2019-02" db="EMBL/GenBank/DDBJ databases">
        <title>Genome sequencing of the rare red list fungi Dentipellis fragilis.</title>
        <authorList>
            <person name="Buettner E."/>
            <person name="Kellner H."/>
        </authorList>
    </citation>
    <scope>NUCLEOTIDE SEQUENCE [LARGE SCALE GENOMIC DNA]</scope>
    <source>
        <strain evidence="7 8">DSM 105465</strain>
    </source>
</reference>
<keyword evidence="4" id="KW-0175">Coiled coil</keyword>
<feature type="region of interest" description="Disordered" evidence="5">
    <location>
        <begin position="155"/>
        <end position="176"/>
    </location>
</feature>
<dbReference type="GO" id="GO:0005886">
    <property type="term" value="C:plasma membrane"/>
    <property type="evidence" value="ECO:0007669"/>
    <property type="project" value="TreeGrafter"/>
</dbReference>
<feature type="region of interest" description="Disordered" evidence="5">
    <location>
        <begin position="1431"/>
        <end position="1487"/>
    </location>
</feature>
<dbReference type="InterPro" id="IPR036322">
    <property type="entry name" value="WD40_repeat_dom_sf"/>
</dbReference>
<organism evidence="7 8">
    <name type="scientific">Dentipellis fragilis</name>
    <dbReference type="NCBI Taxonomy" id="205917"/>
    <lineage>
        <taxon>Eukaryota</taxon>
        <taxon>Fungi</taxon>
        <taxon>Dikarya</taxon>
        <taxon>Basidiomycota</taxon>
        <taxon>Agaricomycotina</taxon>
        <taxon>Agaricomycetes</taxon>
        <taxon>Russulales</taxon>
        <taxon>Hericiaceae</taxon>
        <taxon>Dentipellis</taxon>
    </lineage>
</organism>
<dbReference type="Proteomes" id="UP000298327">
    <property type="component" value="Unassembled WGS sequence"/>
</dbReference>
<dbReference type="GO" id="GO:0006887">
    <property type="term" value="P:exocytosis"/>
    <property type="evidence" value="ECO:0007669"/>
    <property type="project" value="UniProtKB-KW"/>
</dbReference>
<dbReference type="InterPro" id="IPR015943">
    <property type="entry name" value="WD40/YVTN_repeat-like_dom_sf"/>
</dbReference>
<dbReference type="Gene3D" id="2.130.10.10">
    <property type="entry name" value="YVTN repeat-like/Quinoprotein amine dehydrogenase"/>
    <property type="match status" value="2"/>
</dbReference>
<dbReference type="PANTHER" id="PTHR10241">
    <property type="entry name" value="LETHAL 2 GIANT LARVAE PROTEIN"/>
    <property type="match status" value="1"/>
</dbReference>
<dbReference type="EMBL" id="SEOQ01000328">
    <property type="protein sequence ID" value="TFY65581.1"/>
    <property type="molecule type" value="Genomic_DNA"/>
</dbReference>
<dbReference type="InterPro" id="IPR001680">
    <property type="entry name" value="WD40_rpt"/>
</dbReference>
<feature type="compositionally biased region" description="Polar residues" evidence="5">
    <location>
        <begin position="397"/>
        <end position="408"/>
    </location>
</feature>
<feature type="coiled-coil region" evidence="4">
    <location>
        <begin position="423"/>
        <end position="450"/>
    </location>
</feature>
<evidence type="ECO:0000256" key="1">
    <source>
        <dbReference type="ARBA" id="ARBA00008070"/>
    </source>
</evidence>
<dbReference type="SMART" id="SM00320">
    <property type="entry name" value="WD40"/>
    <property type="match status" value="5"/>
</dbReference>
<feature type="region of interest" description="Disordered" evidence="5">
    <location>
        <begin position="2397"/>
        <end position="2432"/>
    </location>
</feature>
<feature type="coiled-coil region" evidence="4">
    <location>
        <begin position="1032"/>
        <end position="1133"/>
    </location>
</feature>
<evidence type="ECO:0000313" key="7">
    <source>
        <dbReference type="EMBL" id="TFY65581.1"/>
    </source>
</evidence>
<dbReference type="SUPFAM" id="SSF57997">
    <property type="entry name" value="Tropomyosin"/>
    <property type="match status" value="1"/>
</dbReference>
<dbReference type="GO" id="GO:0019905">
    <property type="term" value="F:syntaxin binding"/>
    <property type="evidence" value="ECO:0007669"/>
    <property type="project" value="TreeGrafter"/>
</dbReference>
<dbReference type="STRING" id="205917.A0A4Y9YVH7"/>
<dbReference type="GO" id="GO:0005096">
    <property type="term" value="F:GTPase activator activity"/>
    <property type="evidence" value="ECO:0007669"/>
    <property type="project" value="TreeGrafter"/>
</dbReference>
<comment type="similarity">
    <text evidence="1">Belongs to the WD repeat L(2)GL family.</text>
</comment>
<dbReference type="Gene3D" id="1.10.287.1490">
    <property type="match status" value="1"/>
</dbReference>
<feature type="region of interest" description="Disordered" evidence="5">
    <location>
        <begin position="1357"/>
        <end position="1419"/>
    </location>
</feature>
<feature type="coiled-coil region" evidence="4">
    <location>
        <begin position="557"/>
        <end position="776"/>
    </location>
</feature>
<evidence type="ECO:0000256" key="5">
    <source>
        <dbReference type="SAM" id="MobiDB-lite"/>
    </source>
</evidence>
<dbReference type="PROSITE" id="PS50082">
    <property type="entry name" value="WD_REPEATS_2"/>
    <property type="match status" value="1"/>
</dbReference>
<feature type="domain" description="Lethal giant larvae (Lgl)-like C-terminal" evidence="6">
    <location>
        <begin position="2168"/>
        <end position="2409"/>
    </location>
</feature>
<feature type="region of interest" description="Disordered" evidence="5">
    <location>
        <begin position="1550"/>
        <end position="1592"/>
    </location>
</feature>
<dbReference type="PANTHER" id="PTHR10241:SF25">
    <property type="entry name" value="TOMOSYN, ISOFORM C"/>
    <property type="match status" value="1"/>
</dbReference>
<protein>
    <recommendedName>
        <fullName evidence="6">Lethal giant larvae (Lgl)-like C-terminal domain-containing protein</fullName>
    </recommendedName>
</protein>
<evidence type="ECO:0000313" key="8">
    <source>
        <dbReference type="Proteomes" id="UP000298327"/>
    </source>
</evidence>
<accession>A0A4Y9YVH7</accession>
<dbReference type="CDD" id="cd15873">
    <property type="entry name" value="R-SNARE_STXBP5_6"/>
    <property type="match status" value="1"/>
</dbReference>